<organism evidence="2 3">
    <name type="scientific">Methylomonas subterranea</name>
    <dbReference type="NCBI Taxonomy" id="2952225"/>
    <lineage>
        <taxon>Bacteria</taxon>
        <taxon>Pseudomonadati</taxon>
        <taxon>Pseudomonadota</taxon>
        <taxon>Gammaproteobacteria</taxon>
        <taxon>Methylococcales</taxon>
        <taxon>Methylococcaceae</taxon>
        <taxon>Methylomonas</taxon>
    </lineage>
</organism>
<proteinExistence type="predicted"/>
<dbReference type="Proteomes" id="UP001524499">
    <property type="component" value="Unassembled WGS sequence"/>
</dbReference>
<feature type="chain" id="PRO_5046429180" description="Small metal-binding protein" evidence="1">
    <location>
        <begin position="20"/>
        <end position="114"/>
    </location>
</feature>
<keyword evidence="3" id="KW-1185">Reference proteome</keyword>
<sequence>MKILKTSMLAIILTFSAGAIGNLAYAETSTDSPVAGEVISHIESALAEIQNSDFNTARVHLKAARAAAEKISGHDDVVQAANALVIQGQIKTKGGDIKGSSDDLNKAIELYKSL</sequence>
<dbReference type="EMBL" id="JANIBJ010000021">
    <property type="protein sequence ID" value="MCQ8104904.1"/>
    <property type="molecule type" value="Genomic_DNA"/>
</dbReference>
<feature type="signal peptide" evidence="1">
    <location>
        <begin position="1"/>
        <end position="19"/>
    </location>
</feature>
<keyword evidence="1" id="KW-0732">Signal</keyword>
<name>A0ABT1THW7_9GAMM</name>
<evidence type="ECO:0000313" key="2">
    <source>
        <dbReference type="EMBL" id="MCQ8104904.1"/>
    </source>
</evidence>
<evidence type="ECO:0000313" key="3">
    <source>
        <dbReference type="Proteomes" id="UP001524499"/>
    </source>
</evidence>
<gene>
    <name evidence="2" type="ORF">NP590_12380</name>
</gene>
<accession>A0ABT1THW7</accession>
<comment type="caution">
    <text evidence="2">The sequence shown here is derived from an EMBL/GenBank/DDBJ whole genome shotgun (WGS) entry which is preliminary data.</text>
</comment>
<protein>
    <recommendedName>
        <fullName evidence="4">Small metal-binding protein</fullName>
    </recommendedName>
</protein>
<evidence type="ECO:0008006" key="4">
    <source>
        <dbReference type="Google" id="ProtNLM"/>
    </source>
</evidence>
<dbReference type="RefSeq" id="WP_256602739.1">
    <property type="nucleotide sequence ID" value="NZ_JANIBJ010000021.1"/>
</dbReference>
<evidence type="ECO:0000256" key="1">
    <source>
        <dbReference type="SAM" id="SignalP"/>
    </source>
</evidence>
<reference evidence="2 3" key="1">
    <citation type="submission" date="2022-07" db="EMBL/GenBank/DDBJ databases">
        <title>Methylomonas rivi sp. nov., Methylomonas rosea sp. nov., Methylomonas aureus sp. nov. and Methylomonas subterranea sp. nov., four novel methanotrophs isolated from a freshwater creek and the deep terrestrial subsurface.</title>
        <authorList>
            <person name="Abin C."/>
            <person name="Sankaranarayanan K."/>
            <person name="Garner C."/>
            <person name="Sindelar R."/>
            <person name="Kotary K."/>
            <person name="Garner R."/>
            <person name="Barclay S."/>
            <person name="Lawson P."/>
            <person name="Krumholz L."/>
        </authorList>
    </citation>
    <scope>NUCLEOTIDE SEQUENCE [LARGE SCALE GENOMIC DNA]</scope>
    <source>
        <strain evidence="2 3">SURF-2</strain>
    </source>
</reference>